<dbReference type="PROSITE" id="PS00455">
    <property type="entry name" value="AMP_BINDING"/>
    <property type="match status" value="1"/>
</dbReference>
<keyword evidence="3" id="KW-0597">Phosphoprotein</keyword>
<dbReference type="EMBL" id="JACRSY010000027">
    <property type="protein sequence ID" value="MBC8580752.1"/>
    <property type="molecule type" value="Genomic_DNA"/>
</dbReference>
<keyword evidence="5" id="KW-0812">Transmembrane</keyword>
<dbReference type="InterPro" id="IPR036736">
    <property type="entry name" value="ACP-like_sf"/>
</dbReference>
<dbReference type="InterPro" id="IPR023213">
    <property type="entry name" value="CAT-like_dom_sf"/>
</dbReference>
<name>A0A926ELZ0_9FIRM</name>
<dbReference type="Proteomes" id="UP000655830">
    <property type="component" value="Unassembled WGS sequence"/>
</dbReference>
<dbReference type="InterPro" id="IPR010033">
    <property type="entry name" value="HAD_SF_ppase_IIIC"/>
</dbReference>
<evidence type="ECO:0000256" key="5">
    <source>
        <dbReference type="SAM" id="Phobius"/>
    </source>
</evidence>
<keyword evidence="4" id="KW-0045">Antibiotic biosynthesis</keyword>
<dbReference type="Gene3D" id="3.30.559.10">
    <property type="entry name" value="Chloramphenicol acetyltransferase-like domain"/>
    <property type="match status" value="2"/>
</dbReference>
<comment type="caution">
    <text evidence="7">The sequence shown here is derived from an EMBL/GenBank/DDBJ whole genome shotgun (WGS) entry which is preliminary data.</text>
</comment>
<evidence type="ECO:0000313" key="7">
    <source>
        <dbReference type="EMBL" id="MBC8580752.1"/>
    </source>
</evidence>
<dbReference type="GO" id="GO:0043041">
    <property type="term" value="P:amino acid activation for nonribosomal peptide biosynthetic process"/>
    <property type="evidence" value="ECO:0007669"/>
    <property type="project" value="TreeGrafter"/>
</dbReference>
<dbReference type="Pfam" id="PF00501">
    <property type="entry name" value="AMP-binding"/>
    <property type="match status" value="1"/>
</dbReference>
<proteinExistence type="predicted"/>
<dbReference type="InterPro" id="IPR036412">
    <property type="entry name" value="HAD-like_sf"/>
</dbReference>
<dbReference type="InterPro" id="IPR045851">
    <property type="entry name" value="AMP-bd_C_sf"/>
</dbReference>
<dbReference type="InterPro" id="IPR001242">
    <property type="entry name" value="Condensation_dom"/>
</dbReference>
<dbReference type="Gene3D" id="3.30.300.30">
    <property type="match status" value="1"/>
</dbReference>
<dbReference type="GO" id="GO:0005737">
    <property type="term" value="C:cytoplasm"/>
    <property type="evidence" value="ECO:0007669"/>
    <property type="project" value="TreeGrafter"/>
</dbReference>
<dbReference type="InterPro" id="IPR006162">
    <property type="entry name" value="Ppantetheine_attach_site"/>
</dbReference>
<evidence type="ECO:0000256" key="4">
    <source>
        <dbReference type="ARBA" id="ARBA00023194"/>
    </source>
</evidence>
<sequence length="2298" mass="267463">MKNNIAQVLMMSKVQQGILFQSLSQKEPIYDEIVCFKLRKHVEAGKVKESWNHVLEHNIILKSIAKWERMEKPVLVVMKEKEVNFRNIITEESIDVILENEKEEKIDIQKDAIKIILVTESNGEQYMILHSHHLFLDGWSTNLVIEEFEQCFKGKECKKVLTYKDYLQYLRSIDNKGGIEYWKKQGKEAVFHMFLPYTHNTINCKKNYEGIISRELTEKLNHFKNDKHITLSTFFYAAWSLFLFQYNQCADFGVTNSGRYCSDKNFEQVVGLFISTYLFHIKPQKNQKLEEFYKHVNRIHLESLNYQHISIIDLQDMFSDKMKEMNTLIVVENYPVKVDSDLLRLHKVIENTHYDIVCQIYIEDCIRMKLITNPAKNIDLKKIYKDYYNIILKMLSATSNSKIEEILDNRKCEVSTISSFEMKPLALYWNEWGRRNNLHVMTKAIDIRNLAFERILKNQHIVLFLALEFLVEGQSGKMAEKIANDVLVNIRKMLQENQESEIQIYGMKNMIPWKVSSELETMFEQIYAKFIEGIRTYKNIRYYDLVEMYTRQEAEDAYDFYSYREANIPYSLDFYLDLSKKVFRNINVKYANEYKVIVLDCDHTLWKGIAEETGVENIEISQAYMDFQKFLLKKKQEGFLLALCSKNEEKTVREVFAQKTEMPLSLDDFVTLKVNWKNKSENIREIANELNLGLSSFIFIDDSIWECSEVMRNFPEVFSILMPENEEDIMPFILSIWAFDKKLITEEDKNRTLFYKQQLSREEVKKQAENQNEYLKKLKLEIRFCNINEFNLSRVSQLSYRTNQFNLNGEKLDEQNILDSIAKKKKTFSICVKDQFGSYGIVGYLEGSIAETKVFSVTRFYLSCRVLGRKVEEAILQYLFSAEFMSGIDSIQFMLVDTGKNSYIFKFLNKVAEIMNHDGKYIIFKVRRGSFWNPKLLKHIVCLEETYMEQQEKQVQEIEKTELLEIDSDINKKEIIINQNYIQALRNQNELGKIEPVLIHTEKEFLYATQEKEEHVKIPDDVLLSETYKKVYEIWSEVLQTEKIGDFFSLGGHSLKAMTLAAKLSKKLNQNISVADILKYTKFEKLVQHITQGSEKENITIPHRTGKQFPIPNFESHIYAMQQVCDGTVLNMPFLFQISGKLDVKQLENNIKKIISNNRILTAAFQGNKDNPVLVLQDNIEFEVEQVMLEKIPDTIYFTSLIKPFDITEAPLLRVVDIQNTINQERYLLIDFHHLLMDGQSLGIFIEQLNALYAGKSAVQTTDYLDYAEWFQKKYVEHVLEQQRSYWINELKDSNFGFRVPAEVSRGNRMDYTGEAVYFQLDKEMTDLIKQLSQQFNASEFCTLFAIYCIYVYRITSERSFNIGVPVSLRDQDAVFHTIGMMVNTLVIRVEIDTEDTFESFVQKIATKIANGIENKEFMLQDLLSSMKAENREIESLFDIMFVFQNFELPEIKIPNVKMKHMHLMNPVAQNALILEVIATSEGYNCNFTFHKDRLKKEWIPYKIQSFMTLCRSILQNSTRKIGTYPLMDKEMIYQVKMFGEGRAVHVPESTLFKNFYQVVQSRGKSCCVIYQDRNYSYEEIYNMVLGMAEKIKRHGIKQGDVVAVYCDNAFHVAVGILAVFFVNAVYLPLAKDTPYDRMLKILKESSAALILCSKESGLPKEYSKCNFDIQNSKAKEQSYSGYMDDLAYIIYTSGTTGQSKGVKIRHSAIANAINWRVREYQFTPQDTSILLLGFTFDGFMTAFFTPLLSGAPIVLMDNVLDTQAVYEQIIKYKVTNMILTPTMYNMLLERIEESREVNHLGKITLAGEALMPSLVSRSKKILPEVELINEYGPTENSVVSTYKRDVNENNISIGSSIDNCQVRIVDEQGMDCPIGCQGELWLSGAGLSSGYLGDEELTNKKFVREDSGEIWYHTGDLACWLENGEISIFNRKDQQIKVHGYRIDLSEIEKNILTMTKVKNCLVAVHNKECIVCYYISEQFIPVIEFIEIVREKLPKYMIPHEYVRVSCIPTKSSGKVDMKEVEKYALLDSSKKVLDCKICAEVTTCYEKVLNKKEIGLQENFFAIGGNSIRAVSLQEMLNSVFTLNLSVVDIFTYPTIELLTEYIMACKSTSEKALGDIPYKKEYVRQGVNQKKMRSVEDPISEIGMKNLKDLAERSTSEESIVFMALVLFFMQDYIEEKNVKCIFEYKETLYRIQYDIAIDMEFYDYVADLKSQIKAENVISEGDDIELPMYSTLISYDYSEYRETCMQNIVCYVKSYNKTQKSLCIKYNSGLLDETVATGIVSDVVGFLEQYEEE</sequence>
<dbReference type="SUPFAM" id="SSF56784">
    <property type="entry name" value="HAD-like"/>
    <property type="match status" value="1"/>
</dbReference>
<dbReference type="InterPro" id="IPR010037">
    <property type="entry name" value="FkbH_domain"/>
</dbReference>
<gene>
    <name evidence="7" type="ORF">H8718_14620</name>
</gene>
<dbReference type="PANTHER" id="PTHR45527:SF1">
    <property type="entry name" value="FATTY ACID SYNTHASE"/>
    <property type="match status" value="1"/>
</dbReference>
<dbReference type="InterPro" id="IPR020806">
    <property type="entry name" value="PKS_PP-bd"/>
</dbReference>
<dbReference type="InterPro" id="IPR020845">
    <property type="entry name" value="AMP-binding_CS"/>
</dbReference>
<dbReference type="InterPro" id="IPR000873">
    <property type="entry name" value="AMP-dep_synth/lig_dom"/>
</dbReference>
<feature type="transmembrane region" description="Helical" evidence="5">
    <location>
        <begin position="1729"/>
        <end position="1749"/>
    </location>
</feature>
<dbReference type="NCBIfam" id="TIGR01686">
    <property type="entry name" value="FkbH"/>
    <property type="match status" value="1"/>
</dbReference>
<dbReference type="RefSeq" id="WP_249333464.1">
    <property type="nucleotide sequence ID" value="NZ_JACRSY010000027.1"/>
</dbReference>
<keyword evidence="5" id="KW-0472">Membrane</keyword>
<feature type="transmembrane region" description="Helical" evidence="5">
    <location>
        <begin position="1610"/>
        <end position="1631"/>
    </location>
</feature>
<keyword evidence="8" id="KW-1185">Reference proteome</keyword>
<keyword evidence="2" id="KW-0596">Phosphopantetheine</keyword>
<evidence type="ECO:0000256" key="1">
    <source>
        <dbReference type="ARBA" id="ARBA00001957"/>
    </source>
</evidence>
<keyword evidence="5" id="KW-1133">Transmembrane helix</keyword>
<dbReference type="InterPro" id="IPR042099">
    <property type="entry name" value="ANL_N_sf"/>
</dbReference>
<evidence type="ECO:0000256" key="3">
    <source>
        <dbReference type="ARBA" id="ARBA00022553"/>
    </source>
</evidence>
<evidence type="ECO:0000313" key="8">
    <source>
        <dbReference type="Proteomes" id="UP000655830"/>
    </source>
</evidence>
<dbReference type="SUPFAM" id="SSF52777">
    <property type="entry name" value="CoA-dependent acyltransferases"/>
    <property type="match status" value="4"/>
</dbReference>
<comment type="cofactor">
    <cofactor evidence="1">
        <name>pantetheine 4'-phosphate</name>
        <dbReference type="ChEBI" id="CHEBI:47942"/>
    </cofactor>
</comment>
<dbReference type="GO" id="GO:0031177">
    <property type="term" value="F:phosphopantetheine binding"/>
    <property type="evidence" value="ECO:0007669"/>
    <property type="project" value="InterPro"/>
</dbReference>
<dbReference type="GO" id="GO:0003824">
    <property type="term" value="F:catalytic activity"/>
    <property type="evidence" value="ECO:0007669"/>
    <property type="project" value="InterPro"/>
</dbReference>
<dbReference type="InterPro" id="IPR009081">
    <property type="entry name" value="PP-bd_ACP"/>
</dbReference>
<dbReference type="SUPFAM" id="SSF47336">
    <property type="entry name" value="ACP-like"/>
    <property type="match status" value="2"/>
</dbReference>
<dbReference type="PROSITE" id="PS50075">
    <property type="entry name" value="CARRIER"/>
    <property type="match status" value="2"/>
</dbReference>
<evidence type="ECO:0000259" key="6">
    <source>
        <dbReference type="PROSITE" id="PS50075"/>
    </source>
</evidence>
<dbReference type="SUPFAM" id="SSF56801">
    <property type="entry name" value="Acetyl-CoA synthetase-like"/>
    <property type="match status" value="1"/>
</dbReference>
<accession>A0A926ELZ0</accession>
<dbReference type="GO" id="GO:0008610">
    <property type="term" value="P:lipid biosynthetic process"/>
    <property type="evidence" value="ECO:0007669"/>
    <property type="project" value="UniProtKB-ARBA"/>
</dbReference>
<reference evidence="7" key="1">
    <citation type="submission" date="2020-08" db="EMBL/GenBank/DDBJ databases">
        <title>Genome public.</title>
        <authorList>
            <person name="Liu C."/>
            <person name="Sun Q."/>
        </authorList>
    </citation>
    <scope>NUCLEOTIDE SEQUENCE</scope>
    <source>
        <strain evidence="7">NSJ-12</strain>
    </source>
</reference>
<dbReference type="Pfam" id="PF00550">
    <property type="entry name" value="PP-binding"/>
    <property type="match status" value="2"/>
</dbReference>
<evidence type="ECO:0000256" key="2">
    <source>
        <dbReference type="ARBA" id="ARBA00022450"/>
    </source>
</evidence>
<dbReference type="SMART" id="SM00823">
    <property type="entry name" value="PKS_PP"/>
    <property type="match status" value="1"/>
</dbReference>
<dbReference type="CDD" id="cd05930">
    <property type="entry name" value="A_NRPS"/>
    <property type="match status" value="1"/>
</dbReference>
<dbReference type="InterPro" id="IPR023214">
    <property type="entry name" value="HAD_sf"/>
</dbReference>
<dbReference type="NCBIfam" id="TIGR01681">
    <property type="entry name" value="HAD-SF-IIIC"/>
    <property type="match status" value="1"/>
</dbReference>
<dbReference type="GO" id="GO:0017000">
    <property type="term" value="P:antibiotic biosynthetic process"/>
    <property type="evidence" value="ECO:0007669"/>
    <property type="project" value="UniProtKB-KW"/>
</dbReference>
<protein>
    <submittedName>
        <fullName evidence="7">Amino acid adenylation domain-containing protein</fullName>
    </submittedName>
</protein>
<dbReference type="Gene3D" id="3.40.50.1000">
    <property type="entry name" value="HAD superfamily/HAD-like"/>
    <property type="match status" value="1"/>
</dbReference>
<dbReference type="Gene3D" id="3.40.50.12780">
    <property type="entry name" value="N-terminal domain of ligase-like"/>
    <property type="match status" value="1"/>
</dbReference>
<dbReference type="NCBIfam" id="TIGR01733">
    <property type="entry name" value="AA-adenyl-dom"/>
    <property type="match status" value="1"/>
</dbReference>
<dbReference type="GO" id="GO:0044550">
    <property type="term" value="P:secondary metabolite biosynthetic process"/>
    <property type="evidence" value="ECO:0007669"/>
    <property type="project" value="TreeGrafter"/>
</dbReference>
<dbReference type="Gene3D" id="1.10.1200.10">
    <property type="entry name" value="ACP-like"/>
    <property type="match status" value="2"/>
</dbReference>
<feature type="domain" description="Carrier" evidence="6">
    <location>
        <begin position="1018"/>
        <end position="1094"/>
    </location>
</feature>
<dbReference type="PROSITE" id="PS00012">
    <property type="entry name" value="PHOSPHOPANTETHEINE"/>
    <property type="match status" value="1"/>
</dbReference>
<feature type="domain" description="Carrier" evidence="6">
    <location>
        <begin position="2031"/>
        <end position="2110"/>
    </location>
</feature>
<dbReference type="Pfam" id="PF00668">
    <property type="entry name" value="Condensation"/>
    <property type="match status" value="2"/>
</dbReference>
<organism evidence="7 8">
    <name type="scientific">Zhenhengia yiwuensis</name>
    <dbReference type="NCBI Taxonomy" id="2763666"/>
    <lineage>
        <taxon>Bacteria</taxon>
        <taxon>Bacillati</taxon>
        <taxon>Bacillota</taxon>
        <taxon>Clostridia</taxon>
        <taxon>Lachnospirales</taxon>
        <taxon>Lachnospiraceae</taxon>
        <taxon>Zhenhengia</taxon>
    </lineage>
</organism>
<dbReference type="InterPro" id="IPR010071">
    <property type="entry name" value="AA_adenyl_dom"/>
</dbReference>
<dbReference type="Gene3D" id="3.30.559.30">
    <property type="entry name" value="Nonribosomal peptide synthetase, condensation domain"/>
    <property type="match status" value="2"/>
</dbReference>
<dbReference type="PANTHER" id="PTHR45527">
    <property type="entry name" value="NONRIBOSOMAL PEPTIDE SYNTHETASE"/>
    <property type="match status" value="1"/>
</dbReference>